<feature type="transmembrane region" description="Helical" evidence="1">
    <location>
        <begin position="61"/>
        <end position="82"/>
    </location>
</feature>
<keyword evidence="1" id="KW-1133">Transmembrane helix</keyword>
<dbReference type="PANTHER" id="PTHR35394:SF5">
    <property type="entry name" value="DUF3176 DOMAIN-CONTAINING PROTEIN"/>
    <property type="match status" value="1"/>
</dbReference>
<keyword evidence="3" id="KW-1185">Reference proteome</keyword>
<evidence type="ECO:0000313" key="3">
    <source>
        <dbReference type="Proteomes" id="UP001521222"/>
    </source>
</evidence>
<protein>
    <submittedName>
        <fullName evidence="2">Uncharacterized protein</fullName>
    </submittedName>
</protein>
<proteinExistence type="predicted"/>
<sequence>MSPRFPLRFKHQRVTKWPRNDTNPESIKSNDSHRSEKLDITQRLEKRLAEYASSGSILKRWSFEITSLLISLICLIWIVLIYVHESGRLLNNFPNALGTANVLGKIVSACLILPITEALGQLKWNWFHKSNAMWDFEIFDKATIGPWGLCYFLAEIQEVFVLVNATSAIAATTTYSTAFGKQFQNETEMAMDDPDLFLIVEKFSYGNGTEADRYNDGLRPDIPLAGVLGEALLTRTLPLTTVLTKEPLYGNGSINFKHLRNTIMDVLIVAASDGTADSVYSLETPLAHECVLSWCVKTLNSKYDWGRYIEDTVSVVYNTTPGQFPWTSEFVSTPEENYTNIFYTQDISIEIEEGDPFRSKFGTSNGTVSAILQGFADIFPSFTTTFENATSPPVLRYETWSTGPAWHRYLDYNPWLQSNIITHMEKLARAMTNQVRSSANKEMVPGNSYNKETWIFVSRQ</sequence>
<organism evidence="2 3">
    <name type="scientific">Nothophoma quercina</name>
    <dbReference type="NCBI Taxonomy" id="749835"/>
    <lineage>
        <taxon>Eukaryota</taxon>
        <taxon>Fungi</taxon>
        <taxon>Dikarya</taxon>
        <taxon>Ascomycota</taxon>
        <taxon>Pezizomycotina</taxon>
        <taxon>Dothideomycetes</taxon>
        <taxon>Pleosporomycetidae</taxon>
        <taxon>Pleosporales</taxon>
        <taxon>Pleosporineae</taxon>
        <taxon>Didymellaceae</taxon>
        <taxon>Nothophoma</taxon>
    </lineage>
</organism>
<gene>
    <name evidence="2" type="ORF">SLS59_009801</name>
</gene>
<evidence type="ECO:0000313" key="2">
    <source>
        <dbReference type="EMBL" id="KAL1592448.1"/>
    </source>
</evidence>
<dbReference type="Pfam" id="PF11374">
    <property type="entry name" value="DUF3176"/>
    <property type="match status" value="1"/>
</dbReference>
<reference evidence="2 3" key="1">
    <citation type="submission" date="2024-02" db="EMBL/GenBank/DDBJ databases">
        <title>De novo assembly and annotation of 12 fungi associated with fruit tree decline syndrome in Ontario, Canada.</title>
        <authorList>
            <person name="Sulman M."/>
            <person name="Ellouze W."/>
            <person name="Ilyukhin E."/>
        </authorList>
    </citation>
    <scope>NUCLEOTIDE SEQUENCE [LARGE SCALE GENOMIC DNA]</scope>
    <source>
        <strain evidence="2 3">M97-236</strain>
    </source>
</reference>
<dbReference type="EMBL" id="JAKIXB020000047">
    <property type="protein sequence ID" value="KAL1592448.1"/>
    <property type="molecule type" value="Genomic_DNA"/>
</dbReference>
<evidence type="ECO:0000256" key="1">
    <source>
        <dbReference type="SAM" id="Phobius"/>
    </source>
</evidence>
<comment type="caution">
    <text evidence="2">The sequence shown here is derived from an EMBL/GenBank/DDBJ whole genome shotgun (WGS) entry which is preliminary data.</text>
</comment>
<dbReference type="Proteomes" id="UP001521222">
    <property type="component" value="Unassembled WGS sequence"/>
</dbReference>
<keyword evidence="1" id="KW-0812">Transmembrane</keyword>
<keyword evidence="1" id="KW-0472">Membrane</keyword>
<dbReference type="PANTHER" id="PTHR35394">
    <property type="entry name" value="DUF3176 DOMAIN-CONTAINING PROTEIN"/>
    <property type="match status" value="1"/>
</dbReference>
<dbReference type="InterPro" id="IPR021514">
    <property type="entry name" value="DUF3176"/>
</dbReference>
<accession>A0ABR3QJW0</accession>
<name>A0ABR3QJW0_9PLEO</name>